<dbReference type="GO" id="GO:0046872">
    <property type="term" value="F:metal ion binding"/>
    <property type="evidence" value="ECO:0007669"/>
    <property type="project" value="UniProtKB-UniRule"/>
</dbReference>
<dbReference type="PANTHER" id="PTHR20275:SF0">
    <property type="entry name" value="NAD KINASE"/>
    <property type="match status" value="1"/>
</dbReference>
<dbReference type="InterPro" id="IPR017437">
    <property type="entry name" value="ATP-NAD_kinase_PpnK-typ_C"/>
</dbReference>
<dbReference type="Proteomes" id="UP000319483">
    <property type="component" value="Unassembled WGS sequence"/>
</dbReference>
<dbReference type="AlphaFoldDB" id="A0A1B9JJQ5"/>
<feature type="binding site" evidence="6">
    <location>
        <begin position="73"/>
        <end position="74"/>
    </location>
    <ligand>
        <name>NAD(+)</name>
        <dbReference type="ChEBI" id="CHEBI:57540"/>
    </ligand>
</feature>
<dbReference type="Gene3D" id="2.60.200.30">
    <property type="entry name" value="Probable inorganic polyphosphate/atp-NAD kinase, domain 2"/>
    <property type="match status" value="1"/>
</dbReference>
<evidence type="ECO:0000313" key="8">
    <source>
        <dbReference type="Proteomes" id="UP000319483"/>
    </source>
</evidence>
<dbReference type="EMBL" id="VMHM01000014">
    <property type="protein sequence ID" value="TSJ97844.1"/>
    <property type="molecule type" value="Genomic_DNA"/>
</dbReference>
<keyword evidence="1 6" id="KW-0808">Transferase</keyword>
<evidence type="ECO:0000313" key="7">
    <source>
        <dbReference type="EMBL" id="TSJ97844.1"/>
    </source>
</evidence>
<dbReference type="GO" id="GO:0051287">
    <property type="term" value="F:NAD binding"/>
    <property type="evidence" value="ECO:0007669"/>
    <property type="project" value="UniProtKB-ARBA"/>
</dbReference>
<comment type="caution">
    <text evidence="6">Lacks conserved residue(s) required for the propagation of feature annotation.</text>
</comment>
<dbReference type="Pfam" id="PF01513">
    <property type="entry name" value="NAD_kinase"/>
    <property type="match status" value="1"/>
</dbReference>
<feature type="binding site" evidence="6">
    <location>
        <position position="158"/>
    </location>
    <ligand>
        <name>NAD(+)</name>
        <dbReference type="ChEBI" id="CHEBI:57540"/>
    </ligand>
</feature>
<feature type="binding site" evidence="6">
    <location>
        <position position="177"/>
    </location>
    <ligand>
        <name>NAD(+)</name>
        <dbReference type="ChEBI" id="CHEBI:57540"/>
    </ligand>
</feature>
<comment type="subcellular location">
    <subcellularLocation>
        <location evidence="6">Cytoplasm</location>
    </subcellularLocation>
</comment>
<feature type="binding site" evidence="6">
    <location>
        <position position="78"/>
    </location>
    <ligand>
        <name>NAD(+)</name>
        <dbReference type="ChEBI" id="CHEBI:57540"/>
    </ligand>
</feature>
<dbReference type="GO" id="GO:0019674">
    <property type="term" value="P:NAD+ metabolic process"/>
    <property type="evidence" value="ECO:0007669"/>
    <property type="project" value="InterPro"/>
</dbReference>
<feature type="binding site" evidence="6">
    <location>
        <begin position="188"/>
        <end position="193"/>
    </location>
    <ligand>
        <name>NAD(+)</name>
        <dbReference type="ChEBI" id="CHEBI:57540"/>
    </ligand>
</feature>
<comment type="cofactor">
    <cofactor evidence="6">
        <name>a divalent metal cation</name>
        <dbReference type="ChEBI" id="CHEBI:60240"/>
    </cofactor>
</comment>
<dbReference type="GO" id="GO:0005737">
    <property type="term" value="C:cytoplasm"/>
    <property type="evidence" value="ECO:0007669"/>
    <property type="project" value="UniProtKB-SubCell"/>
</dbReference>
<gene>
    <name evidence="6 7" type="primary">nadK</name>
    <name evidence="7" type="ORF">FPQ15_10720</name>
</gene>
<sequence>MVTPFKCIGLIGLPRKLEAIETHQVLYDWLVKLGIRVLVEDRLAEYIQFPVSHYASLETIGEQADLAIVVGGDGNMLRSARYLSHYKIRVIGVNRGNLGFLTDISHEQVIEQLSPVIAGEYVDDPRFLLEVSIFDNGKMINSGFAVNEIVITPNTVAHMIDYDVYINERNAFSQRADGLIIATPTGSTAYSLSAGGPILAPHLDALIITPMFPHSLAVRPLVIKGDNPIHLKFPTTALDLNIACDSQIILPVKPSHDVIIRRSSYEFNLIHSKDYDYFNNLSSKLGWSQKMF</sequence>
<comment type="catalytic activity">
    <reaction evidence="5 6">
        <text>NAD(+) + ATP = ADP + NADP(+) + H(+)</text>
        <dbReference type="Rhea" id="RHEA:18629"/>
        <dbReference type="ChEBI" id="CHEBI:15378"/>
        <dbReference type="ChEBI" id="CHEBI:30616"/>
        <dbReference type="ChEBI" id="CHEBI:57540"/>
        <dbReference type="ChEBI" id="CHEBI:58349"/>
        <dbReference type="ChEBI" id="CHEBI:456216"/>
        <dbReference type="EC" id="2.7.1.23"/>
    </reaction>
</comment>
<keyword evidence="6" id="KW-0547">Nucleotide-binding</keyword>
<keyword evidence="6" id="KW-0067">ATP-binding</keyword>
<feature type="binding site" evidence="6">
    <location>
        <begin position="147"/>
        <end position="148"/>
    </location>
    <ligand>
        <name>NAD(+)</name>
        <dbReference type="ChEBI" id="CHEBI:57540"/>
    </ligand>
</feature>
<dbReference type="Pfam" id="PF20143">
    <property type="entry name" value="NAD_kinase_C"/>
    <property type="match status" value="1"/>
</dbReference>
<feature type="active site" description="Proton acceptor" evidence="6">
    <location>
        <position position="73"/>
    </location>
</feature>
<reference evidence="7 8" key="1">
    <citation type="submission" date="2019-07" db="EMBL/GenBank/DDBJ databases">
        <title>Gilliamella genomes.</title>
        <authorList>
            <person name="Zheng H."/>
        </authorList>
    </citation>
    <scope>NUCLEOTIDE SEQUENCE [LARGE SCALE GENOMIC DNA]</scope>
    <source>
        <strain evidence="7 8">W8127</strain>
    </source>
</reference>
<dbReference type="InterPro" id="IPR002504">
    <property type="entry name" value="NADK"/>
</dbReference>
<keyword evidence="2 6" id="KW-0418">Kinase</keyword>
<dbReference type="EC" id="2.7.1.23" evidence="6"/>
<keyword evidence="6" id="KW-0963">Cytoplasm</keyword>
<evidence type="ECO:0000256" key="5">
    <source>
        <dbReference type="ARBA" id="ARBA00047925"/>
    </source>
</evidence>
<feature type="binding site" evidence="6">
    <location>
        <position position="175"/>
    </location>
    <ligand>
        <name>NAD(+)</name>
        <dbReference type="ChEBI" id="CHEBI:57540"/>
    </ligand>
</feature>
<evidence type="ECO:0000256" key="4">
    <source>
        <dbReference type="ARBA" id="ARBA00023027"/>
    </source>
</evidence>
<evidence type="ECO:0000256" key="3">
    <source>
        <dbReference type="ARBA" id="ARBA00022857"/>
    </source>
</evidence>
<name>A0A1B9JJQ5_9GAMM</name>
<organism evidence="7 8">
    <name type="scientific">Gilliamella apicola</name>
    <dbReference type="NCBI Taxonomy" id="1196095"/>
    <lineage>
        <taxon>Bacteria</taxon>
        <taxon>Pseudomonadati</taxon>
        <taxon>Pseudomonadota</taxon>
        <taxon>Gammaproteobacteria</taxon>
        <taxon>Orbales</taxon>
        <taxon>Orbaceae</taxon>
        <taxon>Gilliamella</taxon>
    </lineage>
</organism>
<proteinExistence type="inferred from homology"/>
<dbReference type="NCBIfam" id="NF002893">
    <property type="entry name" value="PRK03378.1"/>
    <property type="match status" value="1"/>
</dbReference>
<dbReference type="SUPFAM" id="SSF111331">
    <property type="entry name" value="NAD kinase/diacylglycerol kinase-like"/>
    <property type="match status" value="1"/>
</dbReference>
<evidence type="ECO:0000256" key="1">
    <source>
        <dbReference type="ARBA" id="ARBA00022679"/>
    </source>
</evidence>
<dbReference type="InterPro" id="IPR017438">
    <property type="entry name" value="ATP-NAD_kinase_N"/>
</dbReference>
<dbReference type="InterPro" id="IPR016064">
    <property type="entry name" value="NAD/diacylglycerol_kinase_sf"/>
</dbReference>
<comment type="function">
    <text evidence="6">Involved in the regulation of the intracellular balance of NAD and NADP, and is a key enzyme in the biosynthesis of NADP. Catalyzes specifically the phosphorylation on 2'-hydroxyl of the adenosine moiety of NAD to yield NADP.</text>
</comment>
<dbReference type="OrthoDB" id="9774737at2"/>
<keyword evidence="3 6" id="KW-0521">NADP</keyword>
<dbReference type="RefSeq" id="WP_065738102.1">
    <property type="nucleotide sequence ID" value="NZ_CAMLRN010000012.1"/>
</dbReference>
<dbReference type="Gene3D" id="3.40.50.10330">
    <property type="entry name" value="Probable inorganic polyphosphate/atp-NAD kinase, domain 1"/>
    <property type="match status" value="1"/>
</dbReference>
<dbReference type="HAMAP" id="MF_00361">
    <property type="entry name" value="NAD_kinase"/>
    <property type="match status" value="1"/>
</dbReference>
<comment type="caution">
    <text evidence="7">The sequence shown here is derived from an EMBL/GenBank/DDBJ whole genome shotgun (WGS) entry which is preliminary data.</text>
</comment>
<dbReference type="GO" id="GO:0006741">
    <property type="term" value="P:NADP+ biosynthetic process"/>
    <property type="evidence" value="ECO:0007669"/>
    <property type="project" value="UniProtKB-UniRule"/>
</dbReference>
<dbReference type="GO" id="GO:0005524">
    <property type="term" value="F:ATP binding"/>
    <property type="evidence" value="ECO:0007669"/>
    <property type="project" value="UniProtKB-KW"/>
</dbReference>
<evidence type="ECO:0000256" key="2">
    <source>
        <dbReference type="ARBA" id="ARBA00022777"/>
    </source>
</evidence>
<dbReference type="PANTHER" id="PTHR20275">
    <property type="entry name" value="NAD KINASE"/>
    <property type="match status" value="1"/>
</dbReference>
<dbReference type="GO" id="GO:0003951">
    <property type="term" value="F:NAD+ kinase activity"/>
    <property type="evidence" value="ECO:0007669"/>
    <property type="project" value="UniProtKB-UniRule"/>
</dbReference>
<comment type="similarity">
    <text evidence="6">Belongs to the NAD kinase family.</text>
</comment>
<accession>A0A1B9JJQ5</accession>
<feature type="binding site" evidence="6">
    <location>
        <position position="247"/>
    </location>
    <ligand>
        <name>NAD(+)</name>
        <dbReference type="ChEBI" id="CHEBI:57540"/>
    </ligand>
</feature>
<protein>
    <recommendedName>
        <fullName evidence="6">NAD kinase</fullName>
        <ecNumber evidence="6">2.7.1.23</ecNumber>
    </recommendedName>
    <alternativeName>
        <fullName evidence="6">ATP-dependent NAD kinase</fullName>
    </alternativeName>
</protein>
<dbReference type="NCBIfam" id="NF002306">
    <property type="entry name" value="PRK01231.1"/>
    <property type="match status" value="1"/>
</dbReference>
<evidence type="ECO:0000256" key="6">
    <source>
        <dbReference type="HAMAP-Rule" id="MF_00361"/>
    </source>
</evidence>
<keyword evidence="4 6" id="KW-0520">NAD</keyword>